<dbReference type="GO" id="GO:0009063">
    <property type="term" value="P:amino acid catabolic process"/>
    <property type="evidence" value="ECO:0007669"/>
    <property type="project" value="InterPro"/>
</dbReference>
<dbReference type="Proteomes" id="UP000182932">
    <property type="component" value="Unassembled WGS sequence"/>
</dbReference>
<dbReference type="InterPro" id="IPR013342">
    <property type="entry name" value="Mandelate_racemase_C"/>
</dbReference>
<name>A0A975W7D7_9RHOB</name>
<dbReference type="SUPFAM" id="SSF54826">
    <property type="entry name" value="Enolase N-terminal domain-like"/>
    <property type="match status" value="1"/>
</dbReference>
<evidence type="ECO:0000256" key="1">
    <source>
        <dbReference type="ARBA" id="ARBA00023239"/>
    </source>
</evidence>
<dbReference type="PANTHER" id="PTHR48080">
    <property type="entry name" value="D-GALACTONATE DEHYDRATASE-RELATED"/>
    <property type="match status" value="1"/>
</dbReference>
<evidence type="ECO:0000313" key="3">
    <source>
        <dbReference type="EMBL" id="SEI66418.1"/>
    </source>
</evidence>
<dbReference type="SUPFAM" id="SSF51604">
    <property type="entry name" value="Enolase C-terminal domain-like"/>
    <property type="match status" value="1"/>
</dbReference>
<dbReference type="Gene3D" id="3.30.390.10">
    <property type="entry name" value="Enolase-like, N-terminal domain"/>
    <property type="match status" value="1"/>
</dbReference>
<dbReference type="InterPro" id="IPR029065">
    <property type="entry name" value="Enolase_C-like"/>
</dbReference>
<dbReference type="InterPro" id="IPR018110">
    <property type="entry name" value="Mandel_Rmase/mucon_lact_enz_CS"/>
</dbReference>
<comment type="caution">
    <text evidence="3">The sequence shown here is derived from an EMBL/GenBank/DDBJ whole genome shotgun (WGS) entry which is preliminary data.</text>
</comment>
<dbReference type="SFLD" id="SFLDG00179">
    <property type="entry name" value="mandelate_racemase"/>
    <property type="match status" value="1"/>
</dbReference>
<reference evidence="3 4" key="1">
    <citation type="submission" date="2016-10" db="EMBL/GenBank/DDBJ databases">
        <authorList>
            <person name="Varghese N."/>
            <person name="Submissions S."/>
        </authorList>
    </citation>
    <scope>NUCLEOTIDE SEQUENCE [LARGE SCALE GENOMIC DNA]</scope>
    <source>
        <strain evidence="3 4">FF3</strain>
    </source>
</reference>
<gene>
    <name evidence="3" type="ORF">SAMN04487940_101536</name>
</gene>
<protein>
    <submittedName>
        <fullName evidence="3">L-alanine-DL-glutamate epimerase</fullName>
    </submittedName>
</protein>
<dbReference type="InterPro" id="IPR036849">
    <property type="entry name" value="Enolase-like_C_sf"/>
</dbReference>
<dbReference type="SMART" id="SM00922">
    <property type="entry name" value="MR_MLE"/>
    <property type="match status" value="1"/>
</dbReference>
<evidence type="ECO:0000259" key="2">
    <source>
        <dbReference type="SMART" id="SM00922"/>
    </source>
</evidence>
<sequence length="382" mass="40807">MRDGQEMTDMTTKDMRLNLTAIEARLVRTPISTPVRTSFGVMHDRPTLLVRVTDAAGVQGYGEVWCNFPVCGAEHRLRLIETEIAPRITGTDFASPQACYAAMTERLRILRLQTGEPGPIAQAIAGVDIAIWDMIGKRLGAPLHALLGAERSRIPAYASGINPVGVLETVARARAAGHRHFKVKVGFGDVTDQANVAAVAGDLRPGESFLLDANQGWSPEEAGRALRWIEGHAPRWIEEPMPVDVPPAAWHMLKSETSVPIAGGENFLSRKEYDDATRGKWLDFVQPDIAKWGGFTEGLPVARAVVANGLTYCPHSLGGGIALAASAHLLAAAGGPGLLECDANENAFRDAVFPLALRDGWVTLADTPGLGVDVAALDAAFG</sequence>
<dbReference type="Gene3D" id="3.20.20.120">
    <property type="entry name" value="Enolase-like C-terminal domain"/>
    <property type="match status" value="1"/>
</dbReference>
<keyword evidence="4" id="KW-1185">Reference proteome</keyword>
<feature type="domain" description="Mandelate racemase/muconate lactonizing enzyme C-terminal" evidence="2">
    <location>
        <begin position="163"/>
        <end position="260"/>
    </location>
</feature>
<dbReference type="PROSITE" id="PS00909">
    <property type="entry name" value="MR_MLE_2"/>
    <property type="match status" value="1"/>
</dbReference>
<dbReference type="GO" id="GO:0000287">
    <property type="term" value="F:magnesium ion binding"/>
    <property type="evidence" value="ECO:0007669"/>
    <property type="project" value="UniProtKB-ARBA"/>
</dbReference>
<dbReference type="Pfam" id="PF13378">
    <property type="entry name" value="MR_MLE_C"/>
    <property type="match status" value="1"/>
</dbReference>
<accession>A0A975W7D7</accession>
<dbReference type="InterPro" id="IPR034593">
    <property type="entry name" value="DgoD-like"/>
</dbReference>
<dbReference type="InterPro" id="IPR013341">
    <property type="entry name" value="Mandelate_racemase_N_dom"/>
</dbReference>
<dbReference type="GO" id="GO:0016829">
    <property type="term" value="F:lyase activity"/>
    <property type="evidence" value="ECO:0007669"/>
    <property type="project" value="UniProtKB-KW"/>
</dbReference>
<organism evidence="3 4">
    <name type="scientific">Marinovum algicola</name>
    <dbReference type="NCBI Taxonomy" id="42444"/>
    <lineage>
        <taxon>Bacteria</taxon>
        <taxon>Pseudomonadati</taxon>
        <taxon>Pseudomonadota</taxon>
        <taxon>Alphaproteobacteria</taxon>
        <taxon>Rhodobacterales</taxon>
        <taxon>Roseobacteraceae</taxon>
        <taxon>Marinovum</taxon>
    </lineage>
</organism>
<dbReference type="SFLD" id="SFLDS00001">
    <property type="entry name" value="Enolase"/>
    <property type="match status" value="1"/>
</dbReference>
<dbReference type="Pfam" id="PF02746">
    <property type="entry name" value="MR_MLE_N"/>
    <property type="match status" value="1"/>
</dbReference>
<keyword evidence="1" id="KW-0456">Lyase</keyword>
<evidence type="ECO:0000313" key="4">
    <source>
        <dbReference type="Proteomes" id="UP000182932"/>
    </source>
</evidence>
<dbReference type="AlphaFoldDB" id="A0A975W7D7"/>
<dbReference type="CDD" id="cd03316">
    <property type="entry name" value="MR_like"/>
    <property type="match status" value="1"/>
</dbReference>
<dbReference type="InterPro" id="IPR029017">
    <property type="entry name" value="Enolase-like_N"/>
</dbReference>
<dbReference type="EMBL" id="FNYY01000001">
    <property type="protein sequence ID" value="SEI66418.1"/>
    <property type="molecule type" value="Genomic_DNA"/>
</dbReference>
<dbReference type="PANTHER" id="PTHR48080:SF2">
    <property type="entry name" value="D-GALACTONATE DEHYDRATASE"/>
    <property type="match status" value="1"/>
</dbReference>
<proteinExistence type="predicted"/>